<dbReference type="Proteomes" id="UP001187192">
    <property type="component" value="Unassembled WGS sequence"/>
</dbReference>
<protein>
    <submittedName>
        <fullName evidence="1">Uncharacterized protein</fullName>
    </submittedName>
</protein>
<gene>
    <name evidence="1" type="ORF">TIFTF001_026034</name>
</gene>
<accession>A0AA88AKW1</accession>
<dbReference type="AlphaFoldDB" id="A0AA88AKW1"/>
<evidence type="ECO:0000313" key="1">
    <source>
        <dbReference type="EMBL" id="GMN56913.1"/>
    </source>
</evidence>
<comment type="caution">
    <text evidence="1">The sequence shown here is derived from an EMBL/GenBank/DDBJ whole genome shotgun (WGS) entry which is preliminary data.</text>
</comment>
<proteinExistence type="predicted"/>
<sequence length="79" mass="8774">MKAKVFLITSKGLLAQQAPPPLGDVVWPYWLAIPLENKGRLLSLKSNEDLMRCPPPQMMWSAMKTKDASACSTSHAYIT</sequence>
<keyword evidence="2" id="KW-1185">Reference proteome</keyword>
<evidence type="ECO:0000313" key="2">
    <source>
        <dbReference type="Proteomes" id="UP001187192"/>
    </source>
</evidence>
<reference evidence="1" key="1">
    <citation type="submission" date="2023-07" db="EMBL/GenBank/DDBJ databases">
        <title>draft genome sequence of fig (Ficus carica).</title>
        <authorList>
            <person name="Takahashi T."/>
            <person name="Nishimura K."/>
        </authorList>
    </citation>
    <scope>NUCLEOTIDE SEQUENCE</scope>
</reference>
<organism evidence="1 2">
    <name type="scientific">Ficus carica</name>
    <name type="common">Common fig</name>
    <dbReference type="NCBI Taxonomy" id="3494"/>
    <lineage>
        <taxon>Eukaryota</taxon>
        <taxon>Viridiplantae</taxon>
        <taxon>Streptophyta</taxon>
        <taxon>Embryophyta</taxon>
        <taxon>Tracheophyta</taxon>
        <taxon>Spermatophyta</taxon>
        <taxon>Magnoliopsida</taxon>
        <taxon>eudicotyledons</taxon>
        <taxon>Gunneridae</taxon>
        <taxon>Pentapetalae</taxon>
        <taxon>rosids</taxon>
        <taxon>fabids</taxon>
        <taxon>Rosales</taxon>
        <taxon>Moraceae</taxon>
        <taxon>Ficeae</taxon>
        <taxon>Ficus</taxon>
    </lineage>
</organism>
<name>A0AA88AKW1_FICCA</name>
<dbReference type="EMBL" id="BTGU01000066">
    <property type="protein sequence ID" value="GMN56913.1"/>
    <property type="molecule type" value="Genomic_DNA"/>
</dbReference>